<feature type="transmembrane region" description="Helical" evidence="1">
    <location>
        <begin position="183"/>
        <end position="202"/>
    </location>
</feature>
<feature type="transmembrane region" description="Helical" evidence="1">
    <location>
        <begin position="128"/>
        <end position="150"/>
    </location>
</feature>
<protein>
    <submittedName>
        <fullName evidence="2">Uncharacterized protein</fullName>
    </submittedName>
</protein>
<keyword evidence="1" id="KW-0472">Membrane</keyword>
<feature type="transmembrane region" description="Helical" evidence="1">
    <location>
        <begin position="106"/>
        <end position="122"/>
    </location>
</feature>
<keyword evidence="1" id="KW-0812">Transmembrane</keyword>
<evidence type="ECO:0000313" key="2">
    <source>
        <dbReference type="EMBL" id="CAJ1948493.1"/>
    </source>
</evidence>
<accession>A0AAD2JH22</accession>
<name>A0AAD2JH22_9STRA</name>
<comment type="caution">
    <text evidence="2">The sequence shown here is derived from an EMBL/GenBank/DDBJ whole genome shotgun (WGS) entry which is preliminary data.</text>
</comment>
<proteinExistence type="predicted"/>
<keyword evidence="1" id="KW-1133">Transmembrane helix</keyword>
<sequence>MADPSGFVTSPPSTYVKIINTARAEMNGQFGLVLGYSEERTRYVLVLCNNGAQAMLRPENLEPCSTVEKYQAQYQQIRNDPRIKQKMTELYGNANQMLGGRAKPEHAAGAMGVVFLLLIYFVGFSKMIMLTSLIMLVGLIVAPDIQAFGIKKWKLILRNFPTRCRETIEQTVPQARGRVTNPMACGFVLFMILVAGRTLFLSSGKAPSVAPNPPMMQEATRTATRSLLDTTTTTTTAKNAIDEAYKMGYNDATSSLPFGTASLAELKEQVSAATSASSVPPTQDILYDYPPPPPPQKSGGFGMGSIMSLFMIGRTCMQNGMTGDGNFDPQLLLANLQLMPMPQKAILGFSVFNLLRAFL</sequence>
<dbReference type="Proteomes" id="UP001295423">
    <property type="component" value="Unassembled WGS sequence"/>
</dbReference>
<evidence type="ECO:0000256" key="1">
    <source>
        <dbReference type="SAM" id="Phobius"/>
    </source>
</evidence>
<reference evidence="2" key="1">
    <citation type="submission" date="2023-08" db="EMBL/GenBank/DDBJ databases">
        <authorList>
            <person name="Audoor S."/>
            <person name="Bilcke G."/>
        </authorList>
    </citation>
    <scope>NUCLEOTIDE SEQUENCE</scope>
</reference>
<keyword evidence="3" id="KW-1185">Reference proteome</keyword>
<dbReference type="EMBL" id="CAKOGP040001747">
    <property type="protein sequence ID" value="CAJ1948493.1"/>
    <property type="molecule type" value="Genomic_DNA"/>
</dbReference>
<dbReference type="AlphaFoldDB" id="A0AAD2JH22"/>
<organism evidence="2 3">
    <name type="scientific">Cylindrotheca closterium</name>
    <dbReference type="NCBI Taxonomy" id="2856"/>
    <lineage>
        <taxon>Eukaryota</taxon>
        <taxon>Sar</taxon>
        <taxon>Stramenopiles</taxon>
        <taxon>Ochrophyta</taxon>
        <taxon>Bacillariophyta</taxon>
        <taxon>Bacillariophyceae</taxon>
        <taxon>Bacillariophycidae</taxon>
        <taxon>Bacillariales</taxon>
        <taxon>Bacillariaceae</taxon>
        <taxon>Cylindrotheca</taxon>
    </lineage>
</organism>
<gene>
    <name evidence="2" type="ORF">CYCCA115_LOCUS11644</name>
</gene>
<evidence type="ECO:0000313" key="3">
    <source>
        <dbReference type="Proteomes" id="UP001295423"/>
    </source>
</evidence>